<reference evidence="2 3" key="1">
    <citation type="journal article" date="2018" name="Cell">
        <title>The Chara Genome: Secondary Complexity and Implications for Plant Terrestrialization.</title>
        <authorList>
            <person name="Nishiyama T."/>
            <person name="Sakayama H."/>
            <person name="Vries J.D."/>
            <person name="Buschmann H."/>
            <person name="Saint-Marcoux D."/>
            <person name="Ullrich K.K."/>
            <person name="Haas F.B."/>
            <person name="Vanderstraeten L."/>
            <person name="Becker D."/>
            <person name="Lang D."/>
            <person name="Vosolsobe S."/>
            <person name="Rombauts S."/>
            <person name="Wilhelmsson P.K.I."/>
            <person name="Janitza P."/>
            <person name="Kern R."/>
            <person name="Heyl A."/>
            <person name="Rumpler F."/>
            <person name="Villalobos L.I.A.C."/>
            <person name="Clay J.M."/>
            <person name="Skokan R."/>
            <person name="Toyoda A."/>
            <person name="Suzuki Y."/>
            <person name="Kagoshima H."/>
            <person name="Schijlen E."/>
            <person name="Tajeshwar N."/>
            <person name="Catarino B."/>
            <person name="Hetherington A.J."/>
            <person name="Saltykova A."/>
            <person name="Bonnot C."/>
            <person name="Breuninger H."/>
            <person name="Symeonidi A."/>
            <person name="Radhakrishnan G.V."/>
            <person name="Van Nieuwerburgh F."/>
            <person name="Deforce D."/>
            <person name="Chang C."/>
            <person name="Karol K.G."/>
            <person name="Hedrich R."/>
            <person name="Ulvskov P."/>
            <person name="Glockner G."/>
            <person name="Delwiche C.F."/>
            <person name="Petrasek J."/>
            <person name="Van de Peer Y."/>
            <person name="Friml J."/>
            <person name="Beilby M."/>
            <person name="Dolan L."/>
            <person name="Kohara Y."/>
            <person name="Sugano S."/>
            <person name="Fujiyama A."/>
            <person name="Delaux P.-M."/>
            <person name="Quint M."/>
            <person name="TheiBen G."/>
            <person name="Hagemann M."/>
            <person name="Harholt J."/>
            <person name="Dunand C."/>
            <person name="Zachgo S."/>
            <person name="Langdale J."/>
            <person name="Maumus F."/>
            <person name="Straeten D.V.D."/>
            <person name="Gould S.B."/>
            <person name="Rensing S.A."/>
        </authorList>
    </citation>
    <scope>NUCLEOTIDE SEQUENCE [LARGE SCALE GENOMIC DNA]</scope>
    <source>
        <strain evidence="2 3">S276</strain>
    </source>
</reference>
<dbReference type="EMBL" id="BFEA01000220">
    <property type="protein sequence ID" value="GBG75228.1"/>
    <property type="molecule type" value="Genomic_DNA"/>
</dbReference>
<comment type="caution">
    <text evidence="2">The sequence shown here is derived from an EMBL/GenBank/DDBJ whole genome shotgun (WGS) entry which is preliminary data.</text>
</comment>
<accession>A0A388KYY1</accession>
<keyword evidence="3" id="KW-1185">Reference proteome</keyword>
<protein>
    <submittedName>
        <fullName evidence="2">Uncharacterized protein</fullName>
    </submittedName>
</protein>
<evidence type="ECO:0000313" key="3">
    <source>
        <dbReference type="Proteomes" id="UP000265515"/>
    </source>
</evidence>
<organism evidence="2 3">
    <name type="scientific">Chara braunii</name>
    <name type="common">Braun's stonewort</name>
    <dbReference type="NCBI Taxonomy" id="69332"/>
    <lineage>
        <taxon>Eukaryota</taxon>
        <taxon>Viridiplantae</taxon>
        <taxon>Streptophyta</taxon>
        <taxon>Charophyceae</taxon>
        <taxon>Charales</taxon>
        <taxon>Characeae</taxon>
        <taxon>Chara</taxon>
    </lineage>
</organism>
<feature type="compositionally biased region" description="Polar residues" evidence="1">
    <location>
        <begin position="532"/>
        <end position="552"/>
    </location>
</feature>
<feature type="region of interest" description="Disordered" evidence="1">
    <location>
        <begin position="528"/>
        <end position="567"/>
    </location>
</feature>
<dbReference type="Gramene" id="GBG75228">
    <property type="protein sequence ID" value="GBG75228"/>
    <property type="gene ID" value="CBR_g19864"/>
</dbReference>
<dbReference type="OMA" id="YELRIWK"/>
<sequence length="567" mass="63807">MGPAFSSDLHRESSPLLALIEDLVYELRIWKDGGEYTDKDVRDILETICDAAEMRYRKPAIMVQTCTDIISDYEYEIVQAFVNQMLSSENGQSLEISAKIRICSEVAGHCDKEEFGPFGRPRKFEARFDAEDDSDSDSDSDSEGSTDSLEGILMSWQDIGVALMSAGLRETLKHFEDPAILVDASESESEEEESLALTEVEKEFHARLLAQGRNEKAKVIASNQKAVVNRFTRNAFLPAVTSRWVEAQSREVGDKLWDLLTFNYAAPIHEDSYRFLASLTEEEMKKCNEKALTKSMELIRGDHPLTPDNMKLPVVGDFDATKCAVSPCMLQVRGFMGHRVQTAIVELKRLWNVGRPFLKCQCILLDRGDCGKNISWFDNVFWYLLSDLHYLFPQAPSLRARIRMFRALAKTTWRAPVLASVVFTHMREIMVSMAYSVVNDPTRNPQNILDNLALMLHKFPKTMAKLILPSRYIRTTRKKRKESVGSFASVKKARMSQQSTLEFYIAPPAQQMTVTPVRAVAVVVEGTTTPPDSSVTIQHAGNLTGSSKTNGKNPRGRMLAKGSLFKS</sequence>
<gene>
    <name evidence="2" type="ORF">CBR_g19864</name>
</gene>
<dbReference type="AlphaFoldDB" id="A0A388KYY1"/>
<name>A0A388KYY1_CHABU</name>
<dbReference type="Proteomes" id="UP000265515">
    <property type="component" value="Unassembled WGS sequence"/>
</dbReference>
<proteinExistence type="predicted"/>
<evidence type="ECO:0000313" key="2">
    <source>
        <dbReference type="EMBL" id="GBG75228.1"/>
    </source>
</evidence>
<evidence type="ECO:0000256" key="1">
    <source>
        <dbReference type="SAM" id="MobiDB-lite"/>
    </source>
</evidence>